<evidence type="ECO:0000313" key="1">
    <source>
        <dbReference type="EMBL" id="MBZ2167037.1"/>
    </source>
</evidence>
<sequence>MDLSNIPFVSPAMLLPTIHYARSNSILTLHCHNNAIGHINKILGKSNGNSNMIPLNVIKLKNYDDEVKTNIITSIDQKIRKLLFPHNKRGHVEYGGVGVFPYITGEIFSNVEQHSNANTVYTYSQIYPNEGYIDVAILDDGISIPGKYEQSRPEFINNDINPYEFKNDCEAIFRSLNGISTKEGFKKSMNGLASEEDIVRNDNIGYGINTSIRTITEGLGGSFLIASRKGICHLTPNMKKKFIKVKDNNILNGTLICIRFKKIQLEQNEFEGYIEKHIPIQIEDAKW</sequence>
<evidence type="ECO:0000313" key="2">
    <source>
        <dbReference type="Proteomes" id="UP000825933"/>
    </source>
</evidence>
<organism evidence="1 2">
    <name type="scientific">Methanobacterium spitsbergense</name>
    <dbReference type="NCBI Taxonomy" id="2874285"/>
    <lineage>
        <taxon>Archaea</taxon>
        <taxon>Methanobacteriati</taxon>
        <taxon>Methanobacteriota</taxon>
        <taxon>Methanomada group</taxon>
        <taxon>Methanobacteria</taxon>
        <taxon>Methanobacteriales</taxon>
        <taxon>Methanobacteriaceae</taxon>
        <taxon>Methanobacterium</taxon>
    </lineage>
</organism>
<dbReference type="Proteomes" id="UP000825933">
    <property type="component" value="Unassembled WGS sequence"/>
</dbReference>
<dbReference type="AlphaFoldDB" id="A0A8T5UXL0"/>
<protein>
    <submittedName>
        <fullName evidence="1">Uncharacterized protein</fullName>
    </submittedName>
</protein>
<comment type="caution">
    <text evidence="1">The sequence shown here is derived from an EMBL/GenBank/DDBJ whole genome shotgun (WGS) entry which is preliminary data.</text>
</comment>
<gene>
    <name evidence="1" type="ORF">K8N75_13410</name>
</gene>
<reference evidence="2" key="1">
    <citation type="journal article" date="2022" name="Microbiol. Resour. Announc.">
        <title>Draft Genome Sequence of a Methanogenic Archaeon from West Spitsbergen Permafrost.</title>
        <authorList>
            <person name="Trubitsyn V."/>
            <person name="Rivkina E."/>
            <person name="Shcherbakova V."/>
        </authorList>
    </citation>
    <scope>NUCLEOTIDE SEQUENCE [LARGE SCALE GENOMIC DNA]</scope>
    <source>
        <strain evidence="2">VT</strain>
    </source>
</reference>
<dbReference type="RefSeq" id="WP_223792575.1">
    <property type="nucleotide sequence ID" value="NZ_JAIOUQ010000017.1"/>
</dbReference>
<name>A0A8T5UXL0_9EURY</name>
<keyword evidence="2" id="KW-1185">Reference proteome</keyword>
<accession>A0A8T5UXL0</accession>
<dbReference type="EMBL" id="JAIOUQ010000017">
    <property type="protein sequence ID" value="MBZ2167037.1"/>
    <property type="molecule type" value="Genomic_DNA"/>
</dbReference>
<proteinExistence type="predicted"/>